<keyword evidence="2" id="KW-0547">Nucleotide-binding</keyword>
<sequence length="66" mass="7197">MTRHTMTRKTESLARETLRILKPFWWLVALSTVLGIVSGLSVTGLLATINNAMNMPGGPDTQTALL</sequence>
<dbReference type="Proteomes" id="UP000050420">
    <property type="component" value="Unassembled WGS sequence"/>
</dbReference>
<organism evidence="2 3">
    <name type="scientific">Pseudomonas amygdali pv. mori</name>
    <dbReference type="NCBI Taxonomy" id="34065"/>
    <lineage>
        <taxon>Bacteria</taxon>
        <taxon>Pseudomonadati</taxon>
        <taxon>Pseudomonadota</taxon>
        <taxon>Gammaproteobacteria</taxon>
        <taxon>Pseudomonadales</taxon>
        <taxon>Pseudomonadaceae</taxon>
        <taxon>Pseudomonas</taxon>
        <taxon>Pseudomonas amygdali</taxon>
    </lineage>
</organism>
<accession>A0A0P9W7R5</accession>
<feature type="non-terminal residue" evidence="2">
    <location>
        <position position="66"/>
    </location>
</feature>
<dbReference type="AlphaFoldDB" id="A0A0P9W7R5"/>
<feature type="transmembrane region" description="Helical" evidence="1">
    <location>
        <begin position="24"/>
        <end position="49"/>
    </location>
</feature>
<proteinExistence type="predicted"/>
<keyword evidence="1" id="KW-0812">Transmembrane</keyword>
<gene>
    <name evidence="2" type="ORF">ALO63_04813</name>
</gene>
<name>A0A0P9W7R5_PSEA0</name>
<reference evidence="2 3" key="1">
    <citation type="submission" date="2015-09" db="EMBL/GenBank/DDBJ databases">
        <title>Genome announcement of multiple Pseudomonas syringae strains.</title>
        <authorList>
            <person name="Thakur S."/>
            <person name="Wang P.W."/>
            <person name="Gong Y."/>
            <person name="Weir B.S."/>
            <person name="Guttman D.S."/>
        </authorList>
    </citation>
    <scope>NUCLEOTIDE SEQUENCE [LARGE SCALE GENOMIC DNA]</scope>
    <source>
        <strain evidence="2 3">ICMP4331</strain>
    </source>
</reference>
<dbReference type="GO" id="GO:0005524">
    <property type="term" value="F:ATP binding"/>
    <property type="evidence" value="ECO:0007669"/>
    <property type="project" value="UniProtKB-KW"/>
</dbReference>
<evidence type="ECO:0000256" key="1">
    <source>
        <dbReference type="SAM" id="Phobius"/>
    </source>
</evidence>
<dbReference type="EMBL" id="LJQU01000227">
    <property type="protein sequence ID" value="KPX95952.1"/>
    <property type="molecule type" value="Genomic_DNA"/>
</dbReference>
<keyword evidence="2" id="KW-0067">ATP-binding</keyword>
<keyword evidence="1" id="KW-0472">Membrane</keyword>
<dbReference type="PATRIC" id="fig|34065.5.peg.2292"/>
<comment type="caution">
    <text evidence="2">The sequence shown here is derived from an EMBL/GenBank/DDBJ whole genome shotgun (WGS) entry which is preliminary data.</text>
</comment>
<evidence type="ECO:0000313" key="2">
    <source>
        <dbReference type="EMBL" id="KPX95952.1"/>
    </source>
</evidence>
<keyword evidence="1" id="KW-1133">Transmembrane helix</keyword>
<evidence type="ECO:0000313" key="3">
    <source>
        <dbReference type="Proteomes" id="UP000050420"/>
    </source>
</evidence>
<protein>
    <submittedName>
        <fullName evidence="2">Pyoverdine ABC transporter ATP-binding/permease protein</fullName>
    </submittedName>
</protein>